<evidence type="ECO:0000313" key="3">
    <source>
        <dbReference type="Proteomes" id="UP001168620"/>
    </source>
</evidence>
<evidence type="ECO:0000256" key="1">
    <source>
        <dbReference type="SAM" id="MobiDB-lite"/>
    </source>
</evidence>
<dbReference type="Proteomes" id="UP001168620">
    <property type="component" value="Unassembled WGS sequence"/>
</dbReference>
<name>A0ABT8FMD7_9ACTN</name>
<keyword evidence="3" id="KW-1185">Reference proteome</keyword>
<reference evidence="2" key="1">
    <citation type="submission" date="2023-06" db="EMBL/GenBank/DDBJ databases">
        <title>Draft genome sequence of Nocardioides sp. SOB77.</title>
        <authorList>
            <person name="Zhang G."/>
        </authorList>
    </citation>
    <scope>NUCLEOTIDE SEQUENCE</scope>
    <source>
        <strain evidence="2">SOB77</strain>
    </source>
</reference>
<dbReference type="EMBL" id="JAUHJQ010000017">
    <property type="protein sequence ID" value="MDN4175635.1"/>
    <property type="molecule type" value="Genomic_DNA"/>
</dbReference>
<organism evidence="2 3">
    <name type="scientific">Nocardioides oceani</name>
    <dbReference type="NCBI Taxonomy" id="3058369"/>
    <lineage>
        <taxon>Bacteria</taxon>
        <taxon>Bacillati</taxon>
        <taxon>Actinomycetota</taxon>
        <taxon>Actinomycetes</taxon>
        <taxon>Propionibacteriales</taxon>
        <taxon>Nocardioidaceae</taxon>
        <taxon>Nocardioides</taxon>
    </lineage>
</organism>
<proteinExistence type="predicted"/>
<feature type="compositionally biased region" description="Basic and acidic residues" evidence="1">
    <location>
        <begin position="71"/>
        <end position="89"/>
    </location>
</feature>
<protein>
    <recommendedName>
        <fullName evidence="4">DUF2795 domain-containing protein</fullName>
    </recommendedName>
</protein>
<evidence type="ECO:0000313" key="2">
    <source>
        <dbReference type="EMBL" id="MDN4175635.1"/>
    </source>
</evidence>
<gene>
    <name evidence="2" type="ORF">QWY28_21920</name>
</gene>
<sequence length="104" mass="12061">MIESAEEFVRLPSSDDPAEYHRAAHDEAAEHTWLDVIERYPDMLSWVAHNKTVPLSILEILRHYSDEQVGRTVTDKRSWARAHPDDTTRPHGLTNTRTAKRSRD</sequence>
<feature type="region of interest" description="Disordered" evidence="1">
    <location>
        <begin position="71"/>
        <end position="104"/>
    </location>
</feature>
<dbReference type="RefSeq" id="WP_300955018.1">
    <property type="nucleotide sequence ID" value="NZ_JAUHJQ010000017.1"/>
</dbReference>
<comment type="caution">
    <text evidence="2">The sequence shown here is derived from an EMBL/GenBank/DDBJ whole genome shotgun (WGS) entry which is preliminary data.</text>
</comment>
<evidence type="ECO:0008006" key="4">
    <source>
        <dbReference type="Google" id="ProtNLM"/>
    </source>
</evidence>
<accession>A0ABT8FMD7</accession>